<dbReference type="Pfam" id="PF00756">
    <property type="entry name" value="Esterase"/>
    <property type="match status" value="1"/>
</dbReference>
<organism evidence="8 9">
    <name type="scientific">Providencia burhodogranariea DSM 19968</name>
    <dbReference type="NCBI Taxonomy" id="1141662"/>
    <lineage>
        <taxon>Bacteria</taxon>
        <taxon>Pseudomonadati</taxon>
        <taxon>Pseudomonadota</taxon>
        <taxon>Gammaproteobacteria</taxon>
        <taxon>Enterobacterales</taxon>
        <taxon>Morganellaceae</taxon>
        <taxon>Providencia</taxon>
    </lineage>
</organism>
<dbReference type="AlphaFoldDB" id="K8WQX8"/>
<comment type="function">
    <text evidence="7">Serine hydrolase involved in the detoxification of formaldehyde.</text>
</comment>
<evidence type="ECO:0000256" key="5">
    <source>
        <dbReference type="NCBIfam" id="TIGR02821"/>
    </source>
</evidence>
<dbReference type="RefSeq" id="WP_008911245.1">
    <property type="nucleotide sequence ID" value="NZ_KB233222.1"/>
</dbReference>
<evidence type="ECO:0000313" key="8">
    <source>
        <dbReference type="EMBL" id="EKT63019.1"/>
    </source>
</evidence>
<evidence type="ECO:0000256" key="2">
    <source>
        <dbReference type="ARBA" id="ARBA00022487"/>
    </source>
</evidence>
<evidence type="ECO:0000256" key="3">
    <source>
        <dbReference type="ARBA" id="ARBA00022801"/>
    </source>
</evidence>
<evidence type="ECO:0000256" key="7">
    <source>
        <dbReference type="RuleBase" id="RU363068"/>
    </source>
</evidence>
<name>K8WQX8_9GAMM</name>
<dbReference type="GO" id="GO:0005829">
    <property type="term" value="C:cytosol"/>
    <property type="evidence" value="ECO:0007669"/>
    <property type="project" value="TreeGrafter"/>
</dbReference>
<proteinExistence type="inferred from homology"/>
<gene>
    <name evidence="8" type="ORF">OOA_06066</name>
</gene>
<comment type="catalytic activity">
    <reaction evidence="4 7">
        <text>S-formylglutathione + H2O = formate + glutathione + H(+)</text>
        <dbReference type="Rhea" id="RHEA:14961"/>
        <dbReference type="ChEBI" id="CHEBI:15377"/>
        <dbReference type="ChEBI" id="CHEBI:15378"/>
        <dbReference type="ChEBI" id="CHEBI:15740"/>
        <dbReference type="ChEBI" id="CHEBI:57688"/>
        <dbReference type="ChEBI" id="CHEBI:57925"/>
        <dbReference type="EC" id="3.1.2.12"/>
    </reaction>
</comment>
<dbReference type="GO" id="GO:0052689">
    <property type="term" value="F:carboxylic ester hydrolase activity"/>
    <property type="evidence" value="ECO:0007669"/>
    <property type="project" value="UniProtKB-KW"/>
</dbReference>
<keyword evidence="2 7" id="KW-0719">Serine esterase</keyword>
<dbReference type="PATRIC" id="fig|1141662.3.peg.1230"/>
<evidence type="ECO:0000256" key="6">
    <source>
        <dbReference type="PIRSR" id="PIRSR614186-1"/>
    </source>
</evidence>
<dbReference type="EC" id="3.1.2.12" evidence="5 7"/>
<evidence type="ECO:0000256" key="1">
    <source>
        <dbReference type="ARBA" id="ARBA00005622"/>
    </source>
</evidence>
<feature type="active site" description="Charge relay system" evidence="6">
    <location>
        <position position="145"/>
    </location>
</feature>
<dbReference type="PANTHER" id="PTHR10061:SF0">
    <property type="entry name" value="S-FORMYLGLUTATHIONE HYDROLASE"/>
    <property type="match status" value="1"/>
</dbReference>
<dbReference type="EMBL" id="AKKL01000016">
    <property type="protein sequence ID" value="EKT63019.1"/>
    <property type="molecule type" value="Genomic_DNA"/>
</dbReference>
<dbReference type="SUPFAM" id="SSF53474">
    <property type="entry name" value="alpha/beta-Hydrolases"/>
    <property type="match status" value="1"/>
</dbReference>
<comment type="caution">
    <text evidence="8">The sequence shown here is derived from an EMBL/GenBank/DDBJ whole genome shotgun (WGS) entry which is preliminary data.</text>
</comment>
<protein>
    <recommendedName>
        <fullName evidence="5 7">S-formylglutathione hydrolase</fullName>
        <ecNumber evidence="5 7">3.1.2.12</ecNumber>
    </recommendedName>
</protein>
<feature type="active site" description="Charge relay system" evidence="6">
    <location>
        <position position="221"/>
    </location>
</feature>
<feature type="active site" description="Charge relay system" evidence="6">
    <location>
        <position position="254"/>
    </location>
</feature>
<dbReference type="InterPro" id="IPR014186">
    <property type="entry name" value="S-formylglutathione_hydrol"/>
</dbReference>
<dbReference type="Proteomes" id="UP000009336">
    <property type="component" value="Unassembled WGS sequence"/>
</dbReference>
<accession>K8WQX8</accession>
<comment type="similarity">
    <text evidence="1 7">Belongs to the esterase D family.</text>
</comment>
<dbReference type="Gene3D" id="3.40.50.1820">
    <property type="entry name" value="alpha/beta hydrolase"/>
    <property type="match status" value="1"/>
</dbReference>
<dbReference type="STRING" id="1141662.OOA_06066"/>
<sequence length="276" mass="31215">MERIERHACFGGWQDVYQHHSKVLGCSMKFAAYLPPETDNKTYPVIYWLSGLTCNEQNFINKSGAQQFAAEHGVILIAPDTSPRGEQVADDDAYDLGQGAGFYINALMAPWSRHYNMYDYIVSELPALVEANLPANGKRAICGHSMGGHGALMIGLRNPERYTSLSAFAPIIAPSQVPWGQKAFMSYLGEDKSLWSRYDTVNLLNELETTPPMLVDVGTDDPFFQEQLQPELLDEVCRRKQHDYTLNLREGYDHSYYFIASFIGDHIAFHAQHLKR</sequence>
<dbReference type="PANTHER" id="PTHR10061">
    <property type="entry name" value="S-FORMYLGLUTATHIONE HYDROLASE"/>
    <property type="match status" value="1"/>
</dbReference>
<dbReference type="FunFam" id="3.40.50.1820:FF:000002">
    <property type="entry name" value="S-formylglutathione hydrolase"/>
    <property type="match status" value="1"/>
</dbReference>
<dbReference type="GO" id="GO:0046294">
    <property type="term" value="P:formaldehyde catabolic process"/>
    <property type="evidence" value="ECO:0007669"/>
    <property type="project" value="InterPro"/>
</dbReference>
<dbReference type="GO" id="GO:0018738">
    <property type="term" value="F:S-formylglutathione hydrolase activity"/>
    <property type="evidence" value="ECO:0007669"/>
    <property type="project" value="UniProtKB-UniRule"/>
</dbReference>
<dbReference type="eggNOG" id="COG0627">
    <property type="taxonomic scope" value="Bacteria"/>
</dbReference>
<dbReference type="InterPro" id="IPR029058">
    <property type="entry name" value="AB_hydrolase_fold"/>
</dbReference>
<keyword evidence="3 7" id="KW-0378">Hydrolase</keyword>
<reference evidence="8 9" key="1">
    <citation type="journal article" date="2012" name="BMC Genomics">
        <title>Comparative genomics of bacteria in the genus Providencia isolated from wild Drosophila melanogaster.</title>
        <authorList>
            <person name="Galac M.R."/>
            <person name="Lazzaro B.P."/>
        </authorList>
    </citation>
    <scope>NUCLEOTIDE SEQUENCE [LARGE SCALE GENOMIC DNA]</scope>
    <source>
        <strain evidence="8 9">DSM 19968</strain>
    </source>
</reference>
<dbReference type="OrthoDB" id="9782200at2"/>
<dbReference type="HOGENOM" id="CLU_056472_0_0_6"/>
<keyword evidence="9" id="KW-1185">Reference proteome</keyword>
<evidence type="ECO:0000256" key="4">
    <source>
        <dbReference type="ARBA" id="ARBA00047590"/>
    </source>
</evidence>
<evidence type="ECO:0000313" key="9">
    <source>
        <dbReference type="Proteomes" id="UP000009336"/>
    </source>
</evidence>
<dbReference type="NCBIfam" id="TIGR02821">
    <property type="entry name" value="fghA_ester_D"/>
    <property type="match status" value="1"/>
</dbReference>
<dbReference type="InterPro" id="IPR000801">
    <property type="entry name" value="Esterase-like"/>
</dbReference>